<evidence type="ECO:0000259" key="1">
    <source>
        <dbReference type="Pfam" id="PF02625"/>
    </source>
</evidence>
<dbReference type="InterPro" id="IPR052698">
    <property type="entry name" value="MoCofactor_Util/Proc"/>
</dbReference>
<accession>A0A223EBE2</accession>
<evidence type="ECO:0000313" key="4">
    <source>
        <dbReference type="Proteomes" id="UP000214618"/>
    </source>
</evidence>
<dbReference type="AlphaFoldDB" id="A0A223EBE2"/>
<dbReference type="PANTHER" id="PTHR30388">
    <property type="entry name" value="ALDEHYDE OXIDOREDUCTASE MOLYBDENUM COFACTOR ASSEMBLY PROTEIN"/>
    <property type="match status" value="1"/>
</dbReference>
<dbReference type="GeneID" id="56471184"/>
<dbReference type="Pfam" id="PF02625">
    <property type="entry name" value="XdhC_CoxI"/>
    <property type="match status" value="1"/>
</dbReference>
<feature type="domain" description="XdhC- CoxI" evidence="1">
    <location>
        <begin position="17"/>
        <end position="84"/>
    </location>
</feature>
<dbReference type="PANTHER" id="PTHR30388:SF6">
    <property type="entry name" value="XANTHINE DEHYDROGENASE SUBUNIT A-RELATED"/>
    <property type="match status" value="1"/>
</dbReference>
<dbReference type="Pfam" id="PF13478">
    <property type="entry name" value="XdhC_C"/>
    <property type="match status" value="1"/>
</dbReference>
<dbReference type="EMBL" id="CP017704">
    <property type="protein sequence ID" value="ASS92568.1"/>
    <property type="molecule type" value="Genomic_DNA"/>
</dbReference>
<evidence type="ECO:0000313" key="3">
    <source>
        <dbReference type="EMBL" id="ASS92568.1"/>
    </source>
</evidence>
<reference evidence="3 4" key="1">
    <citation type="submission" date="2016-10" db="EMBL/GenBank/DDBJ databases">
        <title>The whole genome sequencing and assembly of Bacillus simplex DSM 1321 strain.</title>
        <authorList>
            <person name="Park M.-K."/>
            <person name="Lee Y.-J."/>
            <person name="Yi H."/>
            <person name="Bahn Y.-S."/>
            <person name="Kim J.F."/>
            <person name="Lee D.-W."/>
        </authorList>
    </citation>
    <scope>NUCLEOTIDE SEQUENCE [LARGE SCALE GENOMIC DNA]</scope>
    <source>
        <strain evidence="3 4">DSM 1321</strain>
    </source>
</reference>
<dbReference type="InterPro" id="IPR003777">
    <property type="entry name" value="XdhC_CoxI"/>
</dbReference>
<dbReference type="Gene3D" id="3.40.50.720">
    <property type="entry name" value="NAD(P)-binding Rossmann-like Domain"/>
    <property type="match status" value="1"/>
</dbReference>
<dbReference type="InterPro" id="IPR027051">
    <property type="entry name" value="XdhC_Rossmann_dom"/>
</dbReference>
<sequence>MSRLQELKDVLKNICSAWERHEKAAMVMQIGVKGSAYRLPGAKMMMASDSRMFGTISGGCLESDLYGWAEKAMETNTCVTHQYDLSENEIWGLGIGCKGILDIFILPIEPNDEFWMMTNQVVQKGQKFTMILDVSSGKGLIVDKYGNLIGNPESVPSEVVEKARLVMDTQTRAELMNLEGKRYLIDAIKPSEHLIIAGAGKDAVPVVELAAKAGFSVTVLDSRKNFNNDRLFPLASNLQKCPDEIDPSDFTGSWWVVMNHIQSLDEKTLQVALKSDPRYIGVLGPISRTTEMLNTIGEDFNSGPIHSPIGLDIGAETMEEVALSIVSELMSVRNGRIPAPLHGKVKIHA</sequence>
<organism evidence="3 4">
    <name type="scientific">Peribacillus simplex NBRC 15720 = DSM 1321</name>
    <dbReference type="NCBI Taxonomy" id="1349754"/>
    <lineage>
        <taxon>Bacteria</taxon>
        <taxon>Bacillati</taxon>
        <taxon>Bacillota</taxon>
        <taxon>Bacilli</taxon>
        <taxon>Bacillales</taxon>
        <taxon>Bacillaceae</taxon>
        <taxon>Peribacillus</taxon>
    </lineage>
</organism>
<dbReference type="RefSeq" id="WP_063233605.1">
    <property type="nucleotide sequence ID" value="NZ_BCVO01000009.1"/>
</dbReference>
<proteinExistence type="predicted"/>
<gene>
    <name evidence="3" type="ORF">BS1321_00395</name>
</gene>
<name>A0A223EBE2_9BACI</name>
<evidence type="ECO:0000259" key="2">
    <source>
        <dbReference type="Pfam" id="PF13478"/>
    </source>
</evidence>
<dbReference type="Proteomes" id="UP000214618">
    <property type="component" value="Chromosome"/>
</dbReference>
<dbReference type="OrthoDB" id="9773039at2"/>
<protein>
    <submittedName>
        <fullName evidence="3">Xanthine dehydrogenase</fullName>
    </submittedName>
</protein>
<feature type="domain" description="XdhC Rossmann" evidence="2">
    <location>
        <begin position="194"/>
        <end position="329"/>
    </location>
</feature>